<proteinExistence type="predicted"/>
<dbReference type="EMBL" id="JAFLVX010000038">
    <property type="protein sequence ID" value="MBO0477881.1"/>
    <property type="molecule type" value="Genomic_DNA"/>
</dbReference>
<dbReference type="Proteomes" id="UP000664857">
    <property type="component" value="Unassembled WGS sequence"/>
</dbReference>
<name>A0ABS3HW25_9ENTE</name>
<reference evidence="1 2" key="1">
    <citation type="submission" date="2021-03" db="EMBL/GenBank/DDBJ databases">
        <title>Enterococcal diversity collection.</title>
        <authorList>
            <person name="Gilmore M.S."/>
            <person name="Schwartzman J."/>
            <person name="Van Tyne D."/>
            <person name="Martin M."/>
            <person name="Earl A.M."/>
            <person name="Manson A.L."/>
            <person name="Straub T."/>
            <person name="Salamzade R."/>
            <person name="Saavedra J."/>
            <person name="Lebreton F."/>
            <person name="Prichula J."/>
            <person name="Schaufler K."/>
            <person name="Gaca A."/>
            <person name="Sgardioli B."/>
            <person name="Wagenaar J."/>
            <person name="Strong T."/>
        </authorList>
    </citation>
    <scope>NUCLEOTIDE SEQUENCE [LARGE SCALE GENOMIC DNA]</scope>
    <source>
        <strain evidence="1 2">DIV0080</strain>
    </source>
</reference>
<protein>
    <recommendedName>
        <fullName evidence="3">Head fiber protein</fullName>
    </recommendedName>
</protein>
<organism evidence="1 2">
    <name type="scientific">Candidatus Vagococcus giribetii</name>
    <dbReference type="NCBI Taxonomy" id="2230876"/>
    <lineage>
        <taxon>Bacteria</taxon>
        <taxon>Bacillati</taxon>
        <taxon>Bacillota</taxon>
        <taxon>Bacilli</taxon>
        <taxon>Lactobacillales</taxon>
        <taxon>Enterococcaceae</taxon>
        <taxon>Vagococcus</taxon>
    </lineage>
</organism>
<gene>
    <name evidence="1" type="ORF">DOK76_12435</name>
</gene>
<accession>A0ABS3HW25</accession>
<evidence type="ECO:0000313" key="2">
    <source>
        <dbReference type="Proteomes" id="UP000664857"/>
    </source>
</evidence>
<sequence>MTDIVSIKENGLQVFPQTHQKAVVGLTELIDEKLVSAGTGSVTSVNGKTGVVTLNAADIGAIPKDTPIPTYLKATQTTDGLMSKEDKKKLDELPKITFTKVGTV</sequence>
<evidence type="ECO:0000313" key="1">
    <source>
        <dbReference type="EMBL" id="MBO0477881.1"/>
    </source>
</evidence>
<evidence type="ECO:0008006" key="3">
    <source>
        <dbReference type="Google" id="ProtNLM"/>
    </source>
</evidence>
<comment type="caution">
    <text evidence="1">The sequence shown here is derived from an EMBL/GenBank/DDBJ whole genome shotgun (WGS) entry which is preliminary data.</text>
</comment>
<dbReference type="RefSeq" id="WP_206968251.1">
    <property type="nucleotide sequence ID" value="NZ_JAFLVX010000038.1"/>
</dbReference>
<keyword evidence="2" id="KW-1185">Reference proteome</keyword>